<name>A0A1X7CYE8_TRICW</name>
<keyword evidence="2 6" id="KW-0101">Branched-chain amino acid catabolism</keyword>
<feature type="domain" description="3-hydroxyisobutyrate dehydrogenase-like NAD-binding" evidence="8">
    <location>
        <begin position="164"/>
        <end position="291"/>
    </location>
</feature>
<dbReference type="InterPro" id="IPR015815">
    <property type="entry name" value="HIBADH-related"/>
</dbReference>
<dbReference type="PANTHER" id="PTHR22981:SF7">
    <property type="entry name" value="3-HYDROXYISOBUTYRATE DEHYDROGENASE, MITOCHONDRIAL"/>
    <property type="match status" value="1"/>
</dbReference>
<dbReference type="GO" id="GO:0050661">
    <property type="term" value="F:NADP binding"/>
    <property type="evidence" value="ECO:0007669"/>
    <property type="project" value="InterPro"/>
</dbReference>
<dbReference type="Pfam" id="PF03446">
    <property type="entry name" value="NAD_binding_2"/>
    <property type="match status" value="1"/>
</dbReference>
<accession>A0A1X7CYE8</accession>
<dbReference type="InterPro" id="IPR013328">
    <property type="entry name" value="6PGD_dom2"/>
</dbReference>
<proteinExistence type="inferred from homology"/>
<evidence type="ECO:0000256" key="5">
    <source>
        <dbReference type="PIRSR" id="PIRSR000103-1"/>
    </source>
</evidence>
<dbReference type="STRING" id="28094.SAMN06295900_102142"/>
<dbReference type="OrthoDB" id="9777604at2"/>
<dbReference type="PANTHER" id="PTHR22981">
    <property type="entry name" value="3-HYDROXYISOBUTYRATE DEHYDROGENASE-RELATED"/>
    <property type="match status" value="1"/>
</dbReference>
<keyword evidence="4 6" id="KW-0520">NAD</keyword>
<dbReference type="AlphaFoldDB" id="A0A1X7CYE8"/>
<reference evidence="10" key="1">
    <citation type="submission" date="2017-04" db="EMBL/GenBank/DDBJ databases">
        <authorList>
            <person name="Varghese N."/>
            <person name="Submissions S."/>
        </authorList>
    </citation>
    <scope>NUCLEOTIDE SEQUENCE [LARGE SCALE GENOMIC DNA]</scope>
    <source>
        <strain evidence="10">Ballard 720</strain>
    </source>
</reference>
<dbReference type="GO" id="GO:0006574">
    <property type="term" value="P:L-valine catabolic process"/>
    <property type="evidence" value="ECO:0007669"/>
    <property type="project" value="UniProtKB-UniPathway"/>
</dbReference>
<dbReference type="Proteomes" id="UP000192911">
    <property type="component" value="Unassembled WGS sequence"/>
</dbReference>
<keyword evidence="10" id="KW-1185">Reference proteome</keyword>
<dbReference type="NCBIfam" id="TIGR01692">
    <property type="entry name" value="HIBADH"/>
    <property type="match status" value="1"/>
</dbReference>
<evidence type="ECO:0000256" key="1">
    <source>
        <dbReference type="ARBA" id="ARBA00009080"/>
    </source>
</evidence>
<dbReference type="RefSeq" id="WP_085224754.1">
    <property type="nucleotide sequence ID" value="NZ_BSQD01000002.1"/>
</dbReference>
<dbReference type="InterPro" id="IPR002204">
    <property type="entry name" value="3-OH-isobutyrate_DH-rel_CS"/>
</dbReference>
<dbReference type="SUPFAM" id="SSF51735">
    <property type="entry name" value="NAD(P)-binding Rossmann-fold domains"/>
    <property type="match status" value="1"/>
</dbReference>
<comment type="similarity">
    <text evidence="1 6">Belongs to the HIBADH-related family.</text>
</comment>
<evidence type="ECO:0000256" key="4">
    <source>
        <dbReference type="ARBA" id="ARBA00023027"/>
    </source>
</evidence>
<dbReference type="Pfam" id="PF14833">
    <property type="entry name" value="NAD_binding_11"/>
    <property type="match status" value="1"/>
</dbReference>
<comment type="catalytic activity">
    <reaction evidence="6">
        <text>3-hydroxy-2-methylpropanoate + NAD(+) = 2-methyl-3-oxopropanoate + NADH + H(+)</text>
        <dbReference type="Rhea" id="RHEA:17681"/>
        <dbReference type="ChEBI" id="CHEBI:11805"/>
        <dbReference type="ChEBI" id="CHEBI:15378"/>
        <dbReference type="ChEBI" id="CHEBI:57540"/>
        <dbReference type="ChEBI" id="CHEBI:57700"/>
        <dbReference type="ChEBI" id="CHEBI:57945"/>
        <dbReference type="EC" id="1.1.1.31"/>
    </reaction>
</comment>
<evidence type="ECO:0000259" key="8">
    <source>
        <dbReference type="Pfam" id="PF14833"/>
    </source>
</evidence>
<dbReference type="EMBL" id="FXAH01000002">
    <property type="protein sequence ID" value="SMF05306.1"/>
    <property type="molecule type" value="Genomic_DNA"/>
</dbReference>
<gene>
    <name evidence="9" type="ORF">SAMN06295900_102142</name>
</gene>
<dbReference type="Gene3D" id="1.10.1040.10">
    <property type="entry name" value="N-(1-d-carboxylethyl)-l-norvaline Dehydrogenase, domain 2"/>
    <property type="match status" value="1"/>
</dbReference>
<dbReference type="GO" id="GO:0051287">
    <property type="term" value="F:NAD binding"/>
    <property type="evidence" value="ECO:0007669"/>
    <property type="project" value="InterPro"/>
</dbReference>
<evidence type="ECO:0000313" key="9">
    <source>
        <dbReference type="EMBL" id="SMF05306.1"/>
    </source>
</evidence>
<dbReference type="FunFam" id="1.10.1040.10:FF:000006">
    <property type="entry name" value="3-hydroxyisobutyrate dehydrogenase"/>
    <property type="match status" value="1"/>
</dbReference>
<keyword evidence="3 6" id="KW-0560">Oxidoreductase</keyword>
<evidence type="ECO:0000256" key="6">
    <source>
        <dbReference type="RuleBase" id="RU910714"/>
    </source>
</evidence>
<dbReference type="GO" id="GO:0008442">
    <property type="term" value="F:3-hydroxyisobutyrate dehydrogenase activity"/>
    <property type="evidence" value="ECO:0007669"/>
    <property type="project" value="UniProtKB-EC"/>
</dbReference>
<dbReference type="GeneID" id="95552536"/>
<dbReference type="InterPro" id="IPR006115">
    <property type="entry name" value="6PGDH_NADP-bd"/>
</dbReference>
<evidence type="ECO:0000256" key="2">
    <source>
        <dbReference type="ARBA" id="ARBA00022456"/>
    </source>
</evidence>
<dbReference type="InterPro" id="IPR029154">
    <property type="entry name" value="HIBADH-like_NADP-bd"/>
</dbReference>
<evidence type="ECO:0000256" key="3">
    <source>
        <dbReference type="ARBA" id="ARBA00023002"/>
    </source>
</evidence>
<dbReference type="PROSITE" id="PS00895">
    <property type="entry name" value="3_HYDROXYISOBUT_DH"/>
    <property type="match status" value="1"/>
</dbReference>
<organism evidence="9 10">
    <name type="scientific">Trinickia caryophylli</name>
    <name type="common">Paraburkholderia caryophylli</name>
    <dbReference type="NCBI Taxonomy" id="28094"/>
    <lineage>
        <taxon>Bacteria</taxon>
        <taxon>Pseudomonadati</taxon>
        <taxon>Pseudomonadota</taxon>
        <taxon>Betaproteobacteria</taxon>
        <taxon>Burkholderiales</taxon>
        <taxon>Burkholderiaceae</taxon>
        <taxon>Trinickia</taxon>
    </lineage>
</organism>
<sequence>MQIGFVGLGNMGAPMARNLLNHGHAVKVFDLSDEAMCALVQAGATAAASPKAAACDVEYVITMLPAASHVRRVLTDVDGVLAGLSPDAAIVDSSTIDPASAQAFAQLAQAQGNAFADAPVSGGTGGAAAGTLTFMVGADATLFERVTPLLRAMGKNIVHCGPTGMGQVAKLCNNLLLGITMAGVAEAMSLGTALGIDPRVLAGIVNTSTGRCWSSETYNPYPGIVETAPAARGYTGGFGVDLMRKDLGLAADAARAVNQPVYLGALAEQLYRAMSASGRGGLDFSAIIKLYERAGAA</sequence>
<protein>
    <recommendedName>
        <fullName evidence="6">3-hydroxyisobutyrate dehydrogenase</fullName>
        <shortName evidence="6">HIBADH</shortName>
        <ecNumber evidence="6">1.1.1.31</ecNumber>
    </recommendedName>
</protein>
<dbReference type="InterPro" id="IPR036291">
    <property type="entry name" value="NAD(P)-bd_dom_sf"/>
</dbReference>
<dbReference type="EC" id="1.1.1.31" evidence="6"/>
<evidence type="ECO:0000313" key="10">
    <source>
        <dbReference type="Proteomes" id="UP000192911"/>
    </source>
</evidence>
<dbReference type="UniPathway" id="UPA00362"/>
<dbReference type="SUPFAM" id="SSF48179">
    <property type="entry name" value="6-phosphogluconate dehydrogenase C-terminal domain-like"/>
    <property type="match status" value="1"/>
</dbReference>
<comment type="pathway">
    <text evidence="6">Amino-acid degradation; L-valine degradation.</text>
</comment>
<dbReference type="Gene3D" id="3.40.50.720">
    <property type="entry name" value="NAD(P)-binding Rossmann-like Domain"/>
    <property type="match status" value="1"/>
</dbReference>
<dbReference type="PIRSF" id="PIRSF000103">
    <property type="entry name" value="HIBADH"/>
    <property type="match status" value="1"/>
</dbReference>
<evidence type="ECO:0000259" key="7">
    <source>
        <dbReference type="Pfam" id="PF03446"/>
    </source>
</evidence>
<dbReference type="InterPro" id="IPR011548">
    <property type="entry name" value="HIBADH"/>
</dbReference>
<feature type="domain" description="6-phosphogluconate dehydrogenase NADP-binding" evidence="7">
    <location>
        <begin position="2"/>
        <end position="161"/>
    </location>
</feature>
<dbReference type="InterPro" id="IPR008927">
    <property type="entry name" value="6-PGluconate_DH-like_C_sf"/>
</dbReference>
<feature type="active site" evidence="5">
    <location>
        <position position="170"/>
    </location>
</feature>